<organism evidence="1">
    <name type="scientific">Cladocopium goreaui</name>
    <dbReference type="NCBI Taxonomy" id="2562237"/>
    <lineage>
        <taxon>Eukaryota</taxon>
        <taxon>Sar</taxon>
        <taxon>Alveolata</taxon>
        <taxon>Dinophyceae</taxon>
        <taxon>Suessiales</taxon>
        <taxon>Symbiodiniaceae</taxon>
        <taxon>Cladocopium</taxon>
    </lineage>
</organism>
<evidence type="ECO:0000313" key="2">
    <source>
        <dbReference type="EMBL" id="CAL1161978.1"/>
    </source>
</evidence>
<dbReference type="EMBL" id="CAMXCT010004334">
    <property type="protein sequence ID" value="CAI4008603.1"/>
    <property type="molecule type" value="Genomic_DNA"/>
</dbReference>
<reference evidence="2" key="2">
    <citation type="submission" date="2024-04" db="EMBL/GenBank/DDBJ databases">
        <authorList>
            <person name="Chen Y."/>
            <person name="Shah S."/>
            <person name="Dougan E. K."/>
            <person name="Thang M."/>
            <person name="Chan C."/>
        </authorList>
    </citation>
    <scope>NUCLEOTIDE SEQUENCE [LARGE SCALE GENOMIC DNA]</scope>
</reference>
<comment type="caution">
    <text evidence="1">The sequence shown here is derived from an EMBL/GenBank/DDBJ whole genome shotgun (WGS) entry which is preliminary data.</text>
</comment>
<evidence type="ECO:0000313" key="1">
    <source>
        <dbReference type="EMBL" id="CAI4008603.1"/>
    </source>
</evidence>
<reference evidence="1" key="1">
    <citation type="submission" date="2022-10" db="EMBL/GenBank/DDBJ databases">
        <authorList>
            <person name="Chen Y."/>
            <person name="Dougan E. K."/>
            <person name="Chan C."/>
            <person name="Rhodes N."/>
            <person name="Thang M."/>
        </authorList>
    </citation>
    <scope>NUCLEOTIDE SEQUENCE</scope>
</reference>
<accession>A0A9P1DEL7</accession>
<dbReference type="OrthoDB" id="408433at2759"/>
<gene>
    <name evidence="1" type="ORF">C1SCF055_LOCUS34029</name>
</gene>
<name>A0A9P1DEL7_9DINO</name>
<evidence type="ECO:0000313" key="3">
    <source>
        <dbReference type="Proteomes" id="UP001152797"/>
    </source>
</evidence>
<keyword evidence="3" id="KW-1185">Reference proteome</keyword>
<feature type="non-terminal residue" evidence="1">
    <location>
        <position position="1"/>
    </location>
</feature>
<dbReference type="Proteomes" id="UP001152797">
    <property type="component" value="Unassembled WGS sequence"/>
</dbReference>
<protein>
    <submittedName>
        <fullName evidence="1">Uncharacterized protein</fullName>
    </submittedName>
</protein>
<dbReference type="AlphaFoldDB" id="A0A9P1DEL7"/>
<sequence length="541" mass="60435">LAIEFDKANRELQQRATERKRVDRKVDKPYGKKIACNKRFRTVHKASAGWDVNYAGLLRTCYCLGIKAANDQAAHLSRDKDQSFRSAQDMVHLFYKKHRVVLAYAEKIHASQEVFQDDIVEVDTGRTSGKTVGGSRHHQRRLLALKGRLQKTWAVHSLETKISDGKRGSPPETKSEMTPLLQGSLGKGVVVAPDSAHAWRAAASGHARLTGVSPRRLACEYKNRWRLAGGDNAAESLLGHVKNAGRRMQTVGRTGSSALKEVQSLAAARLLRCPGLLTILKAYRQYREAGLKGQLQMSPSQCFEPEKCAVQQELSTGIRFLMSWNQIDFKGKNGVQTLLKRLAMGWAGYLGSETQYRCSGPNERSLQDAADAAVKLGIGAREIEDANGWELLFFQNTLEDLNGRCPKNSQVVYHYTDLPSAKSIVLGRRGLRVSRGGFKGGGVFFSKKSPVEDVDPAQGDRLWRELFPRWRDQQLVRNYGANVAPGRKNQVDAVLVCYVPFSMLEDVSQRSDAAFISLEKFETFAAEYFAYRNIPRAFRLA</sequence>
<proteinExistence type="predicted"/>
<dbReference type="EMBL" id="CAMXCT030004334">
    <property type="protein sequence ID" value="CAL4795915.1"/>
    <property type="molecule type" value="Genomic_DNA"/>
</dbReference>
<dbReference type="EMBL" id="CAMXCT020004334">
    <property type="protein sequence ID" value="CAL1161978.1"/>
    <property type="molecule type" value="Genomic_DNA"/>
</dbReference>